<keyword evidence="1" id="KW-1133">Transmembrane helix</keyword>
<dbReference type="EMBL" id="UYRW01004846">
    <property type="protein sequence ID" value="VDM93214.1"/>
    <property type="molecule type" value="Genomic_DNA"/>
</dbReference>
<feature type="transmembrane region" description="Helical" evidence="1">
    <location>
        <begin position="28"/>
        <end position="47"/>
    </location>
</feature>
<organism evidence="2 3">
    <name type="scientific">Onchocerca ochengi</name>
    <name type="common">Filarial nematode worm</name>
    <dbReference type="NCBI Taxonomy" id="42157"/>
    <lineage>
        <taxon>Eukaryota</taxon>
        <taxon>Metazoa</taxon>
        <taxon>Ecdysozoa</taxon>
        <taxon>Nematoda</taxon>
        <taxon>Chromadorea</taxon>
        <taxon>Rhabditida</taxon>
        <taxon>Spirurina</taxon>
        <taxon>Spiruromorpha</taxon>
        <taxon>Filarioidea</taxon>
        <taxon>Onchocercidae</taxon>
        <taxon>Onchocerca</taxon>
    </lineage>
</organism>
<feature type="non-terminal residue" evidence="2">
    <location>
        <position position="76"/>
    </location>
</feature>
<name>A0A3P7JQJ5_ONCOC</name>
<keyword evidence="1" id="KW-0812">Transmembrane</keyword>
<protein>
    <submittedName>
        <fullName evidence="2">Uncharacterized protein</fullName>
    </submittedName>
</protein>
<evidence type="ECO:0000313" key="2">
    <source>
        <dbReference type="EMBL" id="VDM93214.1"/>
    </source>
</evidence>
<dbReference type="Proteomes" id="UP000271087">
    <property type="component" value="Unassembled WGS sequence"/>
</dbReference>
<proteinExistence type="predicted"/>
<evidence type="ECO:0000313" key="3">
    <source>
        <dbReference type="Proteomes" id="UP000271087"/>
    </source>
</evidence>
<gene>
    <name evidence="2" type="ORF">NOO_LOCUS9638</name>
</gene>
<sequence length="76" mass="8732">MYYEVIIRRLYDRRVFYGTIGMTVAHSAAYSAIALSLLSFVICIYSLKGLASRINAINAKIVEETMEFRGMENFIR</sequence>
<accession>A0A3P7JQJ5</accession>
<dbReference type="AlphaFoldDB" id="A0A3P7JQJ5"/>
<keyword evidence="1" id="KW-0472">Membrane</keyword>
<evidence type="ECO:0000256" key="1">
    <source>
        <dbReference type="SAM" id="Phobius"/>
    </source>
</evidence>
<dbReference type="OrthoDB" id="5876278at2759"/>
<keyword evidence="3" id="KW-1185">Reference proteome</keyword>
<reference evidence="2 3" key="1">
    <citation type="submission" date="2018-08" db="EMBL/GenBank/DDBJ databases">
        <authorList>
            <person name="Laetsch R D."/>
            <person name="Stevens L."/>
            <person name="Kumar S."/>
            <person name="Blaxter L. M."/>
        </authorList>
    </citation>
    <scope>NUCLEOTIDE SEQUENCE [LARGE SCALE GENOMIC DNA]</scope>
</reference>